<evidence type="ECO:0000313" key="2">
    <source>
        <dbReference type="Proteomes" id="UP001057991"/>
    </source>
</evidence>
<organism evidence="1 2">
    <name type="scientific">Aliiroseovarius crassostreae</name>
    <dbReference type="NCBI Taxonomy" id="154981"/>
    <lineage>
        <taxon>Bacteria</taxon>
        <taxon>Pseudomonadati</taxon>
        <taxon>Pseudomonadota</taxon>
        <taxon>Alphaproteobacteria</taxon>
        <taxon>Rhodobacterales</taxon>
        <taxon>Paracoccaceae</taxon>
        <taxon>Aliiroseovarius</taxon>
    </lineage>
</organism>
<dbReference type="Pfam" id="PF11164">
    <property type="entry name" value="DUF2948"/>
    <property type="match status" value="1"/>
</dbReference>
<sequence>MTHEIADARFEDGGEEALRLLAYDTEDLQVLSTLTQDAVFPASEMSWQAGKRRFSLLLNRFRWEDLEAAKLRGREVERVQAVLSVSDVMKVKSQGVSRDADTILSLLSLSFSAGEDGTGVVELTLAGDGAIQLEVETLDVTLQDVTRPYIAPSKHTPEHP</sequence>
<dbReference type="InterPro" id="IPR021335">
    <property type="entry name" value="DUF2948"/>
</dbReference>
<dbReference type="Proteomes" id="UP001057991">
    <property type="component" value="Chromosome"/>
</dbReference>
<dbReference type="RefSeq" id="WP_259784159.1">
    <property type="nucleotide sequence ID" value="NZ_CP080772.1"/>
</dbReference>
<protein>
    <submittedName>
        <fullName evidence="1">DUF2948 family protein</fullName>
    </submittedName>
</protein>
<dbReference type="GeneID" id="75103617"/>
<proteinExistence type="predicted"/>
<gene>
    <name evidence="1" type="ORF">K3X48_09965</name>
</gene>
<dbReference type="EMBL" id="CP080776">
    <property type="protein sequence ID" value="UWP94550.1"/>
    <property type="molecule type" value="Genomic_DNA"/>
</dbReference>
<reference evidence="1" key="1">
    <citation type="submission" date="2021-08" db="EMBL/GenBank/DDBJ databases">
        <authorList>
            <person name="Nwanade C."/>
            <person name="Wang M."/>
            <person name="Masoudi A."/>
            <person name="Yu Z."/>
            <person name="Liu J."/>
        </authorList>
    </citation>
    <scope>NUCLEOTIDE SEQUENCE</scope>
    <source>
        <strain evidence="1">S056</strain>
    </source>
</reference>
<accession>A0A9Q9HBY0</accession>
<name>A0A9Q9HBY0_9RHOB</name>
<dbReference type="AlphaFoldDB" id="A0A9Q9HBY0"/>
<evidence type="ECO:0000313" key="1">
    <source>
        <dbReference type="EMBL" id="UWP94550.1"/>
    </source>
</evidence>